<keyword evidence="1" id="KW-0472">Membrane</keyword>
<keyword evidence="1" id="KW-0812">Transmembrane</keyword>
<feature type="transmembrane region" description="Helical" evidence="1">
    <location>
        <begin position="184"/>
        <end position="205"/>
    </location>
</feature>
<sequence>MKDIENRNRDRFKISPKDVKWSVRVFILSAISAFVFGILAYVLMLTFAEPEPVSEVIISTASAATAKVVATSDYISPMWAIFIFNSIAASCAVIGTGLFMMVHKMLISDINIRPKYRLYARFSILFEKTIMPVNRLLIEITNLADRDFSSIGRSDQDKKGTIWQYCGYGKDEYRMFAYMIPYTVPLLILIVNGFLMGILFAFFTFNGAMTGLQLFGMEGIAIGIVYNVIYFFISIVPHGIIEIPIILVAAALGYRFAYIQAHDVIDKELFTGNDIETLKKDASYIFDTTKEYILSGYTLKMLGIIILTLLIAAYIETYVTLGIVEKVMQELDGYVDLLLS</sequence>
<evidence type="ECO:0000313" key="2">
    <source>
        <dbReference type="EMBL" id="WMW21770.1"/>
    </source>
</evidence>
<dbReference type="GeneID" id="84230541"/>
<dbReference type="KEGG" id="mmav:RE476_10330"/>
<name>A0AA51YIN8_9EURY</name>
<dbReference type="RefSeq" id="WP_309307561.1">
    <property type="nucleotide sequence ID" value="NZ_CP133594.1"/>
</dbReference>
<protein>
    <submittedName>
        <fullName evidence="2">Stage II sporulation protein M</fullName>
    </submittedName>
</protein>
<reference evidence="2" key="1">
    <citation type="submission" date="2023-08" db="EMBL/GenBank/DDBJ databases">
        <title>Methanolobus mangrovi sp. nov. and Methanolobus sediminis sp. nov, two novel methylotrophic methanogens isolated from mangrove sediments in China.</title>
        <authorList>
            <person name="Zhou J."/>
        </authorList>
    </citation>
    <scope>NUCLEOTIDE SEQUENCE</scope>
    <source>
        <strain evidence="2">FTZ2</strain>
    </source>
</reference>
<dbReference type="Pfam" id="PF01944">
    <property type="entry name" value="SpoIIM"/>
    <property type="match status" value="1"/>
</dbReference>
<evidence type="ECO:0000256" key="1">
    <source>
        <dbReference type="SAM" id="Phobius"/>
    </source>
</evidence>
<feature type="transmembrane region" description="Helical" evidence="1">
    <location>
        <begin position="79"/>
        <end position="102"/>
    </location>
</feature>
<organism evidence="2 3">
    <name type="scientific">Methanolobus mangrovi</name>
    <dbReference type="NCBI Taxonomy" id="3072977"/>
    <lineage>
        <taxon>Archaea</taxon>
        <taxon>Methanobacteriati</taxon>
        <taxon>Methanobacteriota</taxon>
        <taxon>Stenosarchaea group</taxon>
        <taxon>Methanomicrobia</taxon>
        <taxon>Methanosarcinales</taxon>
        <taxon>Methanosarcinaceae</taxon>
        <taxon>Methanolobus</taxon>
    </lineage>
</organism>
<dbReference type="EMBL" id="CP133594">
    <property type="protein sequence ID" value="WMW21770.1"/>
    <property type="molecule type" value="Genomic_DNA"/>
</dbReference>
<proteinExistence type="predicted"/>
<keyword evidence="1" id="KW-1133">Transmembrane helix</keyword>
<dbReference type="Proteomes" id="UP001183006">
    <property type="component" value="Chromosome"/>
</dbReference>
<gene>
    <name evidence="2" type="ORF">RE476_10330</name>
</gene>
<feature type="transmembrane region" description="Helical" evidence="1">
    <location>
        <begin position="301"/>
        <end position="324"/>
    </location>
</feature>
<accession>A0AA51YIN8</accession>
<evidence type="ECO:0000313" key="3">
    <source>
        <dbReference type="Proteomes" id="UP001183006"/>
    </source>
</evidence>
<dbReference type="InterPro" id="IPR002798">
    <property type="entry name" value="SpoIIM-like"/>
</dbReference>
<keyword evidence="3" id="KW-1185">Reference proteome</keyword>
<feature type="transmembrane region" description="Helical" evidence="1">
    <location>
        <begin position="21"/>
        <end position="44"/>
    </location>
</feature>
<dbReference type="AlphaFoldDB" id="A0AA51YIN8"/>
<feature type="transmembrane region" description="Helical" evidence="1">
    <location>
        <begin position="211"/>
        <end position="233"/>
    </location>
</feature>